<comment type="caution">
    <text evidence="1">The sequence shown here is derived from an EMBL/GenBank/DDBJ whole genome shotgun (WGS) entry which is preliminary data.</text>
</comment>
<evidence type="ECO:0000313" key="1">
    <source>
        <dbReference type="EMBL" id="KAI4819593.1"/>
    </source>
</evidence>
<proteinExistence type="predicted"/>
<name>A0ACB9X0X7_CHAAC</name>
<dbReference type="EMBL" id="CM043794">
    <property type="protein sequence ID" value="KAI4819593.1"/>
    <property type="molecule type" value="Genomic_DNA"/>
</dbReference>
<gene>
    <name evidence="1" type="ORF">KUCAC02_004833</name>
</gene>
<reference evidence="1" key="1">
    <citation type="submission" date="2022-05" db="EMBL/GenBank/DDBJ databases">
        <title>Chromosome-level genome of Chaenocephalus aceratus.</title>
        <authorList>
            <person name="Park H."/>
        </authorList>
    </citation>
    <scope>NUCLEOTIDE SEQUENCE</scope>
    <source>
        <strain evidence="1">KU_202001</strain>
    </source>
</reference>
<evidence type="ECO:0000313" key="2">
    <source>
        <dbReference type="Proteomes" id="UP001057452"/>
    </source>
</evidence>
<organism evidence="1 2">
    <name type="scientific">Chaenocephalus aceratus</name>
    <name type="common">Blackfin icefish</name>
    <name type="synonym">Chaenichthys aceratus</name>
    <dbReference type="NCBI Taxonomy" id="36190"/>
    <lineage>
        <taxon>Eukaryota</taxon>
        <taxon>Metazoa</taxon>
        <taxon>Chordata</taxon>
        <taxon>Craniata</taxon>
        <taxon>Vertebrata</taxon>
        <taxon>Euteleostomi</taxon>
        <taxon>Actinopterygii</taxon>
        <taxon>Neopterygii</taxon>
        <taxon>Teleostei</taxon>
        <taxon>Neoteleostei</taxon>
        <taxon>Acanthomorphata</taxon>
        <taxon>Eupercaria</taxon>
        <taxon>Perciformes</taxon>
        <taxon>Notothenioidei</taxon>
        <taxon>Channichthyidae</taxon>
        <taxon>Chaenocephalus</taxon>
    </lineage>
</organism>
<keyword evidence="2" id="KW-1185">Reference proteome</keyword>
<accession>A0ACB9X0X7</accession>
<sequence>VPSRYDESCHGRADWVNSWTVEYLAGRKYEAQLAFKRKSSPGASGRAASIHYPQWTSTSGTGSTGVRSPNQPLDIHCADFLFSQSNAGTKGKRANEAPDSRLIILRPWADVLQWEGDSQMITPRIHSNEPVFGLR</sequence>
<feature type="non-terminal residue" evidence="1">
    <location>
        <position position="1"/>
    </location>
</feature>
<feature type="non-terminal residue" evidence="1">
    <location>
        <position position="135"/>
    </location>
</feature>
<dbReference type="Proteomes" id="UP001057452">
    <property type="component" value="Chromosome 10"/>
</dbReference>
<protein>
    <submittedName>
        <fullName evidence="1">Uncharacterized protein</fullName>
    </submittedName>
</protein>